<proteinExistence type="predicted"/>
<dbReference type="WBParaSite" id="nRc.2.0.1.t45118-RA">
    <property type="protein sequence ID" value="nRc.2.0.1.t45118-RA"/>
    <property type="gene ID" value="nRc.2.0.1.g45118"/>
</dbReference>
<keyword evidence="2" id="KW-1185">Reference proteome</keyword>
<organism evidence="2 3">
    <name type="scientific">Romanomermis culicivorax</name>
    <name type="common">Nematode worm</name>
    <dbReference type="NCBI Taxonomy" id="13658"/>
    <lineage>
        <taxon>Eukaryota</taxon>
        <taxon>Metazoa</taxon>
        <taxon>Ecdysozoa</taxon>
        <taxon>Nematoda</taxon>
        <taxon>Enoplea</taxon>
        <taxon>Dorylaimia</taxon>
        <taxon>Mermithida</taxon>
        <taxon>Mermithoidea</taxon>
        <taxon>Mermithidae</taxon>
        <taxon>Romanomermis</taxon>
    </lineage>
</organism>
<evidence type="ECO:0000256" key="1">
    <source>
        <dbReference type="SAM" id="MobiDB-lite"/>
    </source>
</evidence>
<reference evidence="3" key="1">
    <citation type="submission" date="2022-11" db="UniProtKB">
        <authorList>
            <consortium name="WormBaseParasite"/>
        </authorList>
    </citation>
    <scope>IDENTIFICATION</scope>
</reference>
<evidence type="ECO:0000313" key="2">
    <source>
        <dbReference type="Proteomes" id="UP000887565"/>
    </source>
</evidence>
<protein>
    <submittedName>
        <fullName evidence="3">Uncharacterized protein</fullName>
    </submittedName>
</protein>
<accession>A0A915L223</accession>
<dbReference type="Proteomes" id="UP000887565">
    <property type="component" value="Unplaced"/>
</dbReference>
<feature type="compositionally biased region" description="Basic and acidic residues" evidence="1">
    <location>
        <begin position="1"/>
        <end position="12"/>
    </location>
</feature>
<sequence length="82" mass="9635">MNFKLETDDQNSKNKKPITNLDSLTRNNFCHFQTLLPSQKEKTDWQPLFFSQKPFRHLAKGVEKCFAIFAIHYVNSLAMSQK</sequence>
<feature type="region of interest" description="Disordered" evidence="1">
    <location>
        <begin position="1"/>
        <end position="20"/>
    </location>
</feature>
<evidence type="ECO:0000313" key="3">
    <source>
        <dbReference type="WBParaSite" id="nRc.2.0.1.t45118-RA"/>
    </source>
</evidence>
<dbReference type="AlphaFoldDB" id="A0A915L223"/>
<name>A0A915L223_ROMCU</name>